<dbReference type="InterPro" id="IPR038068">
    <property type="entry name" value="YcgL-like_sf"/>
</dbReference>
<dbReference type="SUPFAM" id="SSF160191">
    <property type="entry name" value="YcgL-like"/>
    <property type="match status" value="1"/>
</dbReference>
<protein>
    <recommendedName>
        <fullName evidence="1">YcgL domain-containing protein GNP35_03200</fullName>
    </recommendedName>
</protein>
<evidence type="ECO:0000313" key="4">
    <source>
        <dbReference type="Proteomes" id="UP000439994"/>
    </source>
</evidence>
<evidence type="ECO:0000256" key="1">
    <source>
        <dbReference type="HAMAP-Rule" id="MF_01866"/>
    </source>
</evidence>
<evidence type="ECO:0000259" key="2">
    <source>
        <dbReference type="PROSITE" id="PS51648"/>
    </source>
</evidence>
<accession>A0A6N8F9X4</accession>
<dbReference type="PROSITE" id="PS51648">
    <property type="entry name" value="YCGL"/>
    <property type="match status" value="1"/>
</dbReference>
<dbReference type="Gene3D" id="3.10.510.20">
    <property type="entry name" value="YcgL domain"/>
    <property type="match status" value="1"/>
</dbReference>
<sequence length="96" mass="11175">MQLCTIYKSSKKSETYLYVEKTNDFSKVPEPLMALVGKLQLVMTLDLDRRKELATADLSKVKQELLDKGYYLQIPPPEENLLETFKKNQKHPQEDV</sequence>
<feature type="domain" description="YcgL" evidence="2">
    <location>
        <begin position="2"/>
        <end position="86"/>
    </location>
</feature>
<reference evidence="3 4" key="1">
    <citation type="submission" date="2019-11" db="EMBL/GenBank/DDBJ databases">
        <title>P. haliotis isolates from Z. marina roots.</title>
        <authorList>
            <person name="Cohen M."/>
            <person name="Jospin G."/>
            <person name="Eisen J.A."/>
            <person name="Coil D.A."/>
        </authorList>
    </citation>
    <scope>NUCLEOTIDE SEQUENCE [LARGE SCALE GENOMIC DNA]</scope>
    <source>
        <strain evidence="3 4">UCD-MCMsp1aY</strain>
    </source>
</reference>
<dbReference type="PANTHER" id="PTHR38109">
    <property type="entry name" value="PROTEIN YCGL"/>
    <property type="match status" value="1"/>
</dbReference>
<dbReference type="Proteomes" id="UP000439994">
    <property type="component" value="Unassembled WGS sequence"/>
</dbReference>
<comment type="caution">
    <text evidence="3">The sequence shown here is derived from an EMBL/GenBank/DDBJ whole genome shotgun (WGS) entry which is preliminary data.</text>
</comment>
<dbReference type="Pfam" id="PF05166">
    <property type="entry name" value="YcgL"/>
    <property type="match status" value="1"/>
</dbReference>
<dbReference type="InterPro" id="IPR027354">
    <property type="entry name" value="YcgL_dom"/>
</dbReference>
<dbReference type="RefSeq" id="WP_155694432.1">
    <property type="nucleotide sequence ID" value="NZ_BAAAFQ010000006.1"/>
</dbReference>
<evidence type="ECO:0000313" key="3">
    <source>
        <dbReference type="EMBL" id="MUH71592.1"/>
    </source>
</evidence>
<dbReference type="HAMAP" id="MF_01866">
    <property type="entry name" value="UPF0745"/>
    <property type="match status" value="1"/>
</dbReference>
<dbReference type="EMBL" id="WOCD01000001">
    <property type="protein sequence ID" value="MUH71592.1"/>
    <property type="molecule type" value="Genomic_DNA"/>
</dbReference>
<dbReference type="OrthoDB" id="7062382at2"/>
<dbReference type="PANTHER" id="PTHR38109:SF1">
    <property type="entry name" value="PROTEIN YCGL"/>
    <property type="match status" value="1"/>
</dbReference>
<organism evidence="3 4">
    <name type="scientific">Psychrosphaera haliotis</name>
    <dbReference type="NCBI Taxonomy" id="555083"/>
    <lineage>
        <taxon>Bacteria</taxon>
        <taxon>Pseudomonadati</taxon>
        <taxon>Pseudomonadota</taxon>
        <taxon>Gammaproteobacteria</taxon>
        <taxon>Alteromonadales</taxon>
        <taxon>Pseudoalteromonadaceae</taxon>
        <taxon>Psychrosphaera</taxon>
    </lineage>
</organism>
<dbReference type="AlphaFoldDB" id="A0A6N8F9X4"/>
<keyword evidence="4" id="KW-1185">Reference proteome</keyword>
<gene>
    <name evidence="3" type="ORF">GNP35_03200</name>
</gene>
<name>A0A6N8F9X4_9GAMM</name>
<proteinExistence type="inferred from homology"/>